<name>A0ABS8FUU2_9FIRM</name>
<protein>
    <submittedName>
        <fullName evidence="4">Aconitase X catalytic domain-containing protein</fullName>
    </submittedName>
</protein>
<dbReference type="PANTHER" id="PTHR36577:SF3">
    <property type="entry name" value="DUF521 DOMAIN PROTEIN (AFU_ORTHOLOGUE AFUA_6G00490)"/>
    <property type="match status" value="1"/>
</dbReference>
<keyword evidence="5" id="KW-1185">Reference proteome</keyword>
<evidence type="ECO:0000259" key="3">
    <source>
        <dbReference type="Pfam" id="PF04412"/>
    </source>
</evidence>
<evidence type="ECO:0000256" key="1">
    <source>
        <dbReference type="ARBA" id="ARBA00023004"/>
    </source>
</evidence>
<dbReference type="Proteomes" id="UP001198151">
    <property type="component" value="Unassembled WGS sequence"/>
</dbReference>
<keyword evidence="2" id="KW-0456">Lyase</keyword>
<reference evidence="4 5" key="1">
    <citation type="submission" date="2021-10" db="EMBL/GenBank/DDBJ databases">
        <title>Anaerobic single-cell dispensing facilitates the cultivation of human gut bacteria.</title>
        <authorList>
            <person name="Afrizal A."/>
        </authorList>
    </citation>
    <scope>NUCLEOTIDE SEQUENCE [LARGE SCALE GENOMIC DNA]</scope>
    <source>
        <strain evidence="4 5">CLA-AA-H200</strain>
    </source>
</reference>
<proteinExistence type="predicted"/>
<accession>A0ABS8FUU2</accession>
<evidence type="ECO:0000256" key="2">
    <source>
        <dbReference type="ARBA" id="ARBA00023239"/>
    </source>
</evidence>
<keyword evidence="1" id="KW-0408">Iron</keyword>
<dbReference type="RefSeq" id="WP_227706462.1">
    <property type="nucleotide sequence ID" value="NZ_JAJEQX010000003.1"/>
</dbReference>
<gene>
    <name evidence="4" type="ORF">LKD70_02390</name>
</gene>
<comment type="caution">
    <text evidence="4">The sequence shown here is derived from an EMBL/GenBank/DDBJ whole genome shotgun (WGS) entry which is preliminary data.</text>
</comment>
<evidence type="ECO:0000313" key="4">
    <source>
        <dbReference type="EMBL" id="MCC2253299.1"/>
    </source>
</evidence>
<evidence type="ECO:0000313" key="5">
    <source>
        <dbReference type="Proteomes" id="UP001198151"/>
    </source>
</evidence>
<dbReference type="InterPro" id="IPR007506">
    <property type="entry name" value="PMDh-L-like_dom"/>
</dbReference>
<sequence>MKLTNYEKEMLDGQHGEVRQQAMQALYDLAQFYDVEKFVEIVLCHDDSTVYAGEAQVAFAEKLAAAGAKFAVPTTTNATACDIAKGKEQGHDDTVVDATARIVASHVKMGAIPTWSCAPYQAGFQPSFGQQLACAESNVICFYNSIIGARTNRYAGPLELLCGIAGRVPYFGLHVPENRYAEGLVKLGDDIKLEWFEDEALYPIVSYAYGSIVGNRIWAIDGMPRNITNDNLKQFSATAASSGGIALFHMIGVTPEAQTLEMAFGGKKPKEIVEIHVDDLEKAEYELSKAEHIEEGGCREGDPIDVVLMGCPHFSFNECAVVEDLMKGRHVSPDTEMWLIVGRATVDRIKESGLYDRLQNLGVKIYSDGCILEYRNDILGKHSIMSNSGKFDTYCFSMRGVHPVFGNMYECVETAVTGKIVKGVRPWKK</sequence>
<dbReference type="EMBL" id="JAJEQX010000003">
    <property type="protein sequence ID" value="MCC2253299.1"/>
    <property type="molecule type" value="Genomic_DNA"/>
</dbReference>
<feature type="domain" description="Phosphomevalonate dehydratase large subunit-like" evidence="3">
    <location>
        <begin position="1"/>
        <end position="413"/>
    </location>
</feature>
<organism evidence="4 5">
    <name type="scientific">Ruminococcus turbiniformis</name>
    <dbReference type="NCBI Taxonomy" id="2881258"/>
    <lineage>
        <taxon>Bacteria</taxon>
        <taxon>Bacillati</taxon>
        <taxon>Bacillota</taxon>
        <taxon>Clostridia</taxon>
        <taxon>Eubacteriales</taxon>
        <taxon>Oscillospiraceae</taxon>
        <taxon>Ruminococcus</taxon>
    </lineage>
</organism>
<dbReference type="PANTHER" id="PTHR36577">
    <property type="entry name" value="DUF521 DOMAIN PROTEIN (AFU_ORTHOLOGUE AFUA_6G00490)"/>
    <property type="match status" value="1"/>
</dbReference>
<dbReference type="Pfam" id="PF04412">
    <property type="entry name" value="AcnX"/>
    <property type="match status" value="1"/>
</dbReference>